<gene>
    <name evidence="1" type="ORF">CXU09_06330</name>
</gene>
<evidence type="ECO:0000313" key="2">
    <source>
        <dbReference type="Proteomes" id="UP000235914"/>
    </source>
</evidence>
<comment type="caution">
    <text evidence="1">The sequence shown here is derived from an EMBL/GenBank/DDBJ whole genome shotgun (WGS) entry which is preliminary data.</text>
</comment>
<evidence type="ECO:0000313" key="1">
    <source>
        <dbReference type="EMBL" id="PNC56240.1"/>
    </source>
</evidence>
<organism evidence="1 2">
    <name type="scientific">Akkermansia muciniphila</name>
    <dbReference type="NCBI Taxonomy" id="239935"/>
    <lineage>
        <taxon>Bacteria</taxon>
        <taxon>Pseudomonadati</taxon>
        <taxon>Verrucomicrobiota</taxon>
        <taxon>Verrucomicrobiia</taxon>
        <taxon>Verrucomicrobiales</taxon>
        <taxon>Akkermansiaceae</taxon>
        <taxon>Akkermansia</taxon>
    </lineage>
</organism>
<reference evidence="1 2" key="1">
    <citation type="journal article" date="2017" name="BMC Genomics">
        <title>Genome sequencing of 39 Akkermansia muciniphila isolates reveals its population structure, genomic and functional diverisity, and global distribution in mammalian gut microbiotas.</title>
        <authorList>
            <person name="Guo X."/>
            <person name="Li S."/>
            <person name="Zhang J."/>
            <person name="Wu F."/>
            <person name="Li X."/>
            <person name="Wu D."/>
            <person name="Zhang M."/>
            <person name="Ou Z."/>
            <person name="Jie Z."/>
            <person name="Yan Q."/>
            <person name="Li P."/>
            <person name="Yi J."/>
            <person name="Peng Y."/>
        </authorList>
    </citation>
    <scope>NUCLEOTIDE SEQUENCE [LARGE SCALE GENOMIC DNA]</scope>
    <source>
        <strain evidence="1 2">GP43</strain>
    </source>
</reference>
<protein>
    <submittedName>
        <fullName evidence="1">Uncharacterized protein</fullName>
    </submittedName>
</protein>
<dbReference type="EMBL" id="PJKN01000003">
    <property type="protein sequence ID" value="PNC56240.1"/>
    <property type="molecule type" value="Genomic_DNA"/>
</dbReference>
<sequence>MRYIKTRPCSKVCPFFVLRGKDEFSGFQKGKVLAQEACLRGCMAGRKGSPLPEIFMVCFS</sequence>
<dbReference type="Proteomes" id="UP000235914">
    <property type="component" value="Unassembled WGS sequence"/>
</dbReference>
<dbReference type="AlphaFoldDB" id="A0AAP8NKX6"/>
<accession>A0AAP8NKX6</accession>
<proteinExistence type="predicted"/>
<name>A0AAP8NKX6_9BACT</name>